<dbReference type="SUPFAM" id="SSF55729">
    <property type="entry name" value="Acyl-CoA N-acyltransferases (Nat)"/>
    <property type="match status" value="1"/>
</dbReference>
<dbReference type="KEGG" id="rml:FF011L_40710"/>
<evidence type="ECO:0000313" key="6">
    <source>
        <dbReference type="EMBL" id="QDS95278.1"/>
    </source>
</evidence>
<dbReference type="InterPro" id="IPR016181">
    <property type="entry name" value="Acyl_CoA_acyltransferase"/>
</dbReference>
<dbReference type="InterPro" id="IPR007472">
    <property type="entry name" value="N-end_Aminoacyl_Trfase_C"/>
</dbReference>
<dbReference type="InterPro" id="IPR030700">
    <property type="entry name" value="N-end_Aminoacyl_Trfase"/>
</dbReference>
<keyword evidence="3" id="KW-0012">Acyltransferase</keyword>
<dbReference type="Pfam" id="PF04377">
    <property type="entry name" value="ATE_C"/>
    <property type="match status" value="1"/>
</dbReference>
<dbReference type="GO" id="GO:0004057">
    <property type="term" value="F:arginyl-tRNA--protein transferase activity"/>
    <property type="evidence" value="ECO:0007669"/>
    <property type="project" value="InterPro"/>
</dbReference>
<name>A0A517MK77_9BACT</name>
<dbReference type="Proteomes" id="UP000320672">
    <property type="component" value="Chromosome"/>
</dbReference>
<dbReference type="OrthoDB" id="9782022at2"/>
<dbReference type="PANTHER" id="PTHR21367:SF1">
    <property type="entry name" value="ARGINYL-TRNA--PROTEIN TRANSFERASE 1"/>
    <property type="match status" value="1"/>
</dbReference>
<feature type="domain" description="N-end rule aminoacyl transferase C-terminal" evidence="5">
    <location>
        <begin position="124"/>
        <end position="242"/>
    </location>
</feature>
<evidence type="ECO:0000256" key="2">
    <source>
        <dbReference type="ARBA" id="ARBA00022679"/>
    </source>
</evidence>
<sequence length="252" mass="28384">MVGPSGRYVPRPADGVEFDEGRLLLVSDELQPCPYLPGQVARMPLQWPGARYPGKAVDAFLAAGYRRSGGFLYRTQCPACQACQPTRLSVADFQMRTSQRRVLNRGDAALSVSIGMPILDTQRLTLFNDHRNQRGLSESGDQTDANGYHAFLIDSFCQTQEFRFHFEEELVGIAIVDVGESAVSAVYTYFNPAFSRFSIGTYSILKQIEWCQETGKEFLYLGLYVAENQHLNYKARFAPQQRRVDGSWNDVL</sequence>
<reference evidence="6 7" key="1">
    <citation type="submission" date="2019-02" db="EMBL/GenBank/DDBJ databases">
        <title>Deep-cultivation of Planctomycetes and their phenomic and genomic characterization uncovers novel biology.</title>
        <authorList>
            <person name="Wiegand S."/>
            <person name="Jogler M."/>
            <person name="Boedeker C."/>
            <person name="Pinto D."/>
            <person name="Vollmers J."/>
            <person name="Rivas-Marin E."/>
            <person name="Kohn T."/>
            <person name="Peeters S.H."/>
            <person name="Heuer A."/>
            <person name="Rast P."/>
            <person name="Oberbeckmann S."/>
            <person name="Bunk B."/>
            <person name="Jeske O."/>
            <person name="Meyerdierks A."/>
            <person name="Storesund J.E."/>
            <person name="Kallscheuer N."/>
            <person name="Luecker S."/>
            <person name="Lage O.M."/>
            <person name="Pohl T."/>
            <person name="Merkel B.J."/>
            <person name="Hornburger P."/>
            <person name="Mueller R.-W."/>
            <person name="Bruemmer F."/>
            <person name="Labrenz M."/>
            <person name="Spormann A.M."/>
            <person name="Op den Camp H."/>
            <person name="Overmann J."/>
            <person name="Amann R."/>
            <person name="Jetten M.S.M."/>
            <person name="Mascher T."/>
            <person name="Medema M.H."/>
            <person name="Devos D.P."/>
            <person name="Kaster A.-K."/>
            <person name="Ovreas L."/>
            <person name="Rohde M."/>
            <person name="Galperin M.Y."/>
            <person name="Jogler C."/>
        </authorList>
    </citation>
    <scope>NUCLEOTIDE SEQUENCE [LARGE SCALE GENOMIC DNA]</scope>
    <source>
        <strain evidence="6 7">FF011L</strain>
    </source>
</reference>
<accession>A0A517MK77</accession>
<dbReference type="RefSeq" id="WP_145353321.1">
    <property type="nucleotide sequence ID" value="NZ_CP036262.1"/>
</dbReference>
<keyword evidence="7" id="KW-1185">Reference proteome</keyword>
<keyword evidence="1" id="KW-0963">Cytoplasm</keyword>
<dbReference type="GO" id="GO:0071596">
    <property type="term" value="P:ubiquitin-dependent protein catabolic process via the N-end rule pathway"/>
    <property type="evidence" value="ECO:0007669"/>
    <property type="project" value="InterPro"/>
</dbReference>
<proteinExistence type="predicted"/>
<evidence type="ECO:0000259" key="5">
    <source>
        <dbReference type="Pfam" id="PF04377"/>
    </source>
</evidence>
<protein>
    <submittedName>
        <fullName evidence="6">Arginyl-tRNA-protein transferase</fullName>
    </submittedName>
</protein>
<evidence type="ECO:0000313" key="7">
    <source>
        <dbReference type="Proteomes" id="UP000320672"/>
    </source>
</evidence>
<evidence type="ECO:0000256" key="3">
    <source>
        <dbReference type="ARBA" id="ARBA00023315"/>
    </source>
</evidence>
<evidence type="ECO:0000259" key="4">
    <source>
        <dbReference type="Pfam" id="PF04376"/>
    </source>
</evidence>
<dbReference type="GO" id="GO:0005737">
    <property type="term" value="C:cytoplasm"/>
    <property type="evidence" value="ECO:0007669"/>
    <property type="project" value="TreeGrafter"/>
</dbReference>
<dbReference type="Pfam" id="PF04376">
    <property type="entry name" value="ATE_N"/>
    <property type="match status" value="1"/>
</dbReference>
<dbReference type="PANTHER" id="PTHR21367">
    <property type="entry name" value="ARGININE-TRNA-PROTEIN TRANSFERASE 1"/>
    <property type="match status" value="1"/>
</dbReference>
<dbReference type="InterPro" id="IPR007471">
    <property type="entry name" value="N-end_Aminoacyl_Trfase_N"/>
</dbReference>
<gene>
    <name evidence="6" type="ORF">FF011L_40710</name>
</gene>
<feature type="domain" description="N-end aminoacyl transferase N-terminal" evidence="4">
    <location>
        <begin position="31"/>
        <end position="101"/>
    </location>
</feature>
<dbReference type="EMBL" id="CP036262">
    <property type="protein sequence ID" value="QDS95278.1"/>
    <property type="molecule type" value="Genomic_DNA"/>
</dbReference>
<organism evidence="6 7">
    <name type="scientific">Roseimaritima multifibrata</name>
    <dbReference type="NCBI Taxonomy" id="1930274"/>
    <lineage>
        <taxon>Bacteria</taxon>
        <taxon>Pseudomonadati</taxon>
        <taxon>Planctomycetota</taxon>
        <taxon>Planctomycetia</taxon>
        <taxon>Pirellulales</taxon>
        <taxon>Pirellulaceae</taxon>
        <taxon>Roseimaritima</taxon>
    </lineage>
</organism>
<keyword evidence="2 6" id="KW-0808">Transferase</keyword>
<dbReference type="NCBIfam" id="NF002346">
    <property type="entry name" value="PRK01305.2-3"/>
    <property type="match status" value="1"/>
</dbReference>
<evidence type="ECO:0000256" key="1">
    <source>
        <dbReference type="ARBA" id="ARBA00022490"/>
    </source>
</evidence>
<dbReference type="InterPro" id="IPR017138">
    <property type="entry name" value="Asp_Glu_LeuTrfase"/>
</dbReference>
<dbReference type="AlphaFoldDB" id="A0A517MK77"/>
<dbReference type="GO" id="GO:0008914">
    <property type="term" value="F:leucyl-tRNA--protein transferase activity"/>
    <property type="evidence" value="ECO:0007669"/>
    <property type="project" value="InterPro"/>
</dbReference>
<dbReference type="PIRSF" id="PIRSF037208">
    <property type="entry name" value="ATE_pro_prd"/>
    <property type="match status" value="1"/>
</dbReference>